<evidence type="ECO:0000313" key="1">
    <source>
        <dbReference type="EMBL" id="AMD01049.1"/>
    </source>
</evidence>
<dbReference type="KEGG" id="hco:LOKO_01982"/>
<dbReference type="Proteomes" id="UP000063387">
    <property type="component" value="Chromosome"/>
</dbReference>
<dbReference type="AlphaFoldDB" id="A0A0X8HED3"/>
<protein>
    <submittedName>
        <fullName evidence="1">Uncharacterized protein</fullName>
    </submittedName>
</protein>
<dbReference type="PATRIC" id="fig|507626.3.peg.1977"/>
<proteinExistence type="predicted"/>
<reference evidence="1 2" key="1">
    <citation type="journal article" date="2016" name="Genome Announc.">
        <title>Draft Genome Sequence of 'Halomonas chromatireducens' Strain AGD 8-3, a Haloalkaliphilic Chromate- and Selenite-Reducing Gammaproteobacterium.</title>
        <authorList>
            <person name="Sharko F.S."/>
            <person name="Shapovalova A.A."/>
            <person name="Tsygankova S.V."/>
            <person name="Komova A.V."/>
            <person name="Boulygina E.S."/>
            <person name="Teslyuk A.B."/>
            <person name="Gotovtsev P.M."/>
            <person name="Namsaraev Z.B."/>
            <person name="Khijniak T.V."/>
            <person name="Nedoluzhko A.V."/>
            <person name="Vasilov R.G."/>
        </authorList>
    </citation>
    <scope>NUCLEOTIDE SEQUENCE [LARGE SCALE GENOMIC DNA]</scope>
    <source>
        <strain evidence="1 2">AGD 8-3</strain>
    </source>
</reference>
<accession>A0A0X8HED3</accession>
<keyword evidence="2" id="KW-1185">Reference proteome</keyword>
<dbReference type="RefSeq" id="WP_256379976.1">
    <property type="nucleotide sequence ID" value="NZ_CP014226.1"/>
</dbReference>
<gene>
    <name evidence="1" type="ORF">LOKO_01982</name>
</gene>
<reference evidence="1 2" key="2">
    <citation type="submission" date="2016-02" db="EMBL/GenBank/DDBJ databases">
        <authorList>
            <person name="Wen L."/>
            <person name="He K."/>
            <person name="Yang H."/>
        </authorList>
    </citation>
    <scope>NUCLEOTIDE SEQUENCE [LARGE SCALE GENOMIC DNA]</scope>
    <source>
        <strain evidence="1 2">AGD 8-3</strain>
    </source>
</reference>
<evidence type="ECO:0000313" key="2">
    <source>
        <dbReference type="Proteomes" id="UP000063387"/>
    </source>
</evidence>
<dbReference type="EMBL" id="CP014226">
    <property type="protein sequence ID" value="AMD01049.1"/>
    <property type="molecule type" value="Genomic_DNA"/>
</dbReference>
<name>A0A0X8HED3_9GAMM</name>
<organism evidence="1 2">
    <name type="scientific">Halomonas chromatireducens</name>
    <dbReference type="NCBI Taxonomy" id="507626"/>
    <lineage>
        <taxon>Bacteria</taxon>
        <taxon>Pseudomonadati</taxon>
        <taxon>Pseudomonadota</taxon>
        <taxon>Gammaproteobacteria</taxon>
        <taxon>Oceanospirillales</taxon>
        <taxon>Halomonadaceae</taxon>
        <taxon>Halomonas</taxon>
    </lineage>
</organism>
<sequence>MTQTLLLKLVAAAAITGALALAWWGWQSADASMLLLGMRLC</sequence>